<feature type="compositionally biased region" description="Low complexity" evidence="1">
    <location>
        <begin position="174"/>
        <end position="191"/>
    </location>
</feature>
<dbReference type="InterPro" id="IPR012340">
    <property type="entry name" value="NA-bd_OB-fold"/>
</dbReference>
<dbReference type="AlphaFoldDB" id="A0A524RNR8"/>
<sequence>MAKDLFRTPLAEVRWAHLITPRQQLDKSKPLAWTCDLLLANNDEEARSFLLAMEDQFIALHGSRRRRAEKGFPWKEDKDRPQELTVVRFKLPQFQRRDGSLSQGPRIVDAKKQAWDGRAIGNGSQLILAFDIYDWEGENGCGITFQPRAVQVVHLVPYEQLDPTDGFEEREGYSTTSEPTASASGASGTSGWPADEGEKQEQEEVPF</sequence>
<evidence type="ECO:0000256" key="1">
    <source>
        <dbReference type="SAM" id="MobiDB-lite"/>
    </source>
</evidence>
<proteinExistence type="predicted"/>
<reference evidence="2 3" key="1">
    <citation type="journal article" date="2019" name="mSystems">
        <title>Life at home and on the roam: Genomic adaptions reflect the dual lifestyle of an intracellular, facultative symbiont.</title>
        <authorList>
            <person name="Burgsdorf I."/>
        </authorList>
    </citation>
    <scope>NUCLEOTIDE SEQUENCE [LARGE SCALE GENOMIC DNA]</scope>
    <source>
        <strain evidence="2">277cV</strain>
    </source>
</reference>
<dbReference type="Gene3D" id="2.40.50.140">
    <property type="entry name" value="Nucleic acid-binding proteins"/>
    <property type="match status" value="1"/>
</dbReference>
<evidence type="ECO:0000313" key="3">
    <source>
        <dbReference type="Proteomes" id="UP000317990"/>
    </source>
</evidence>
<dbReference type="Proteomes" id="UP000317990">
    <property type="component" value="Unassembled WGS sequence"/>
</dbReference>
<protein>
    <submittedName>
        <fullName evidence="2">Uncharacterized protein</fullName>
    </submittedName>
</protein>
<gene>
    <name evidence="2" type="ORF">ERJ67_05050</name>
</gene>
<evidence type="ECO:0000313" key="2">
    <source>
        <dbReference type="EMBL" id="TGG92995.1"/>
    </source>
</evidence>
<dbReference type="SUPFAM" id="SSF50249">
    <property type="entry name" value="Nucleic acid-binding proteins"/>
    <property type="match status" value="1"/>
</dbReference>
<feature type="region of interest" description="Disordered" evidence="1">
    <location>
        <begin position="163"/>
        <end position="207"/>
    </location>
</feature>
<comment type="caution">
    <text evidence="2">The sequence shown here is derived from an EMBL/GenBank/DDBJ whole genome shotgun (WGS) entry which is preliminary data.</text>
</comment>
<dbReference type="EMBL" id="SRMO01000057">
    <property type="protein sequence ID" value="TGG92995.1"/>
    <property type="molecule type" value="Genomic_DNA"/>
</dbReference>
<feature type="compositionally biased region" description="Basic and acidic residues" evidence="1">
    <location>
        <begin position="196"/>
        <end position="207"/>
    </location>
</feature>
<name>A0A524RNR8_9CHRO</name>
<accession>A0A524RNR8</accession>
<organism evidence="2 3">
    <name type="scientific">Aphanocapsa feldmannii 277cV</name>
    <dbReference type="NCBI Taxonomy" id="2507553"/>
    <lineage>
        <taxon>Bacteria</taxon>
        <taxon>Bacillati</taxon>
        <taxon>Cyanobacteriota</taxon>
        <taxon>Cyanophyceae</taxon>
        <taxon>Oscillatoriophycideae</taxon>
        <taxon>Chroococcales</taxon>
        <taxon>Microcystaceae</taxon>
        <taxon>Aphanocapsa</taxon>
    </lineage>
</organism>